<evidence type="ECO:0000256" key="2">
    <source>
        <dbReference type="ARBA" id="ARBA00023125"/>
    </source>
</evidence>
<dbReference type="Pfam" id="PF00447">
    <property type="entry name" value="HSF_DNA-bind"/>
    <property type="match status" value="1"/>
</dbReference>
<reference evidence="7 8" key="1">
    <citation type="journal article" date="2015" name="Plant Cell">
        <title>Oil accumulation by the oleaginous diatom Fistulifera solaris as revealed by the genome and transcriptome.</title>
        <authorList>
            <person name="Tanaka T."/>
            <person name="Maeda Y."/>
            <person name="Veluchamy A."/>
            <person name="Tanaka M."/>
            <person name="Abida H."/>
            <person name="Marechal E."/>
            <person name="Bowler C."/>
            <person name="Muto M."/>
            <person name="Sunaga Y."/>
            <person name="Tanaka M."/>
            <person name="Yoshino T."/>
            <person name="Taniguchi T."/>
            <person name="Fukuda Y."/>
            <person name="Nemoto M."/>
            <person name="Matsumoto M."/>
            <person name="Wong P.S."/>
            <person name="Aburatani S."/>
            <person name="Fujibuchi W."/>
        </authorList>
    </citation>
    <scope>NUCLEOTIDE SEQUENCE [LARGE SCALE GENOMIC DNA]</scope>
    <source>
        <strain evidence="7 8">JPCC DA0580</strain>
    </source>
</reference>
<evidence type="ECO:0000256" key="1">
    <source>
        <dbReference type="ARBA" id="ARBA00004123"/>
    </source>
</evidence>
<evidence type="ECO:0000259" key="6">
    <source>
        <dbReference type="SMART" id="SM00415"/>
    </source>
</evidence>
<keyword evidence="2" id="KW-0238">DNA-binding</keyword>
<evidence type="ECO:0000256" key="5">
    <source>
        <dbReference type="SAM" id="MobiDB-lite"/>
    </source>
</evidence>
<feature type="region of interest" description="Disordered" evidence="5">
    <location>
        <begin position="1"/>
        <end position="69"/>
    </location>
</feature>
<keyword evidence="3" id="KW-0539">Nucleus</keyword>
<accession>A0A1Z5K412</accession>
<dbReference type="OrthoDB" id="40204at2759"/>
<organism evidence="7 8">
    <name type="scientific">Fistulifera solaris</name>
    <name type="common">Oleaginous diatom</name>
    <dbReference type="NCBI Taxonomy" id="1519565"/>
    <lineage>
        <taxon>Eukaryota</taxon>
        <taxon>Sar</taxon>
        <taxon>Stramenopiles</taxon>
        <taxon>Ochrophyta</taxon>
        <taxon>Bacillariophyta</taxon>
        <taxon>Bacillariophyceae</taxon>
        <taxon>Bacillariophycidae</taxon>
        <taxon>Naviculales</taxon>
        <taxon>Naviculaceae</taxon>
        <taxon>Fistulifera</taxon>
    </lineage>
</organism>
<dbReference type="Proteomes" id="UP000198406">
    <property type="component" value="Unassembled WGS sequence"/>
</dbReference>
<comment type="subcellular location">
    <subcellularLocation>
        <location evidence="1">Nucleus</location>
    </subcellularLocation>
</comment>
<dbReference type="PRINTS" id="PR00056">
    <property type="entry name" value="HSFDOMAIN"/>
</dbReference>
<comment type="similarity">
    <text evidence="4">Belongs to the HSF family.</text>
</comment>
<proteinExistence type="inferred from homology"/>
<dbReference type="PANTHER" id="PTHR10015">
    <property type="entry name" value="HEAT SHOCK TRANSCRIPTION FACTOR"/>
    <property type="match status" value="1"/>
</dbReference>
<dbReference type="InterPro" id="IPR036388">
    <property type="entry name" value="WH-like_DNA-bd_sf"/>
</dbReference>
<feature type="domain" description="HSF-type DNA-binding" evidence="6">
    <location>
        <begin position="71"/>
        <end position="166"/>
    </location>
</feature>
<dbReference type="AlphaFoldDB" id="A0A1Z5K412"/>
<dbReference type="FunFam" id="1.10.10.10:FF:000479">
    <property type="entry name" value="Predicted protein"/>
    <property type="match status" value="1"/>
</dbReference>
<dbReference type="GO" id="GO:0043565">
    <property type="term" value="F:sequence-specific DNA binding"/>
    <property type="evidence" value="ECO:0007669"/>
    <property type="project" value="InterPro"/>
</dbReference>
<keyword evidence="8" id="KW-1185">Reference proteome</keyword>
<feature type="compositionally biased region" description="Basic and acidic residues" evidence="5">
    <location>
        <begin position="27"/>
        <end position="38"/>
    </location>
</feature>
<evidence type="ECO:0000313" key="7">
    <source>
        <dbReference type="EMBL" id="GAX20946.1"/>
    </source>
</evidence>
<dbReference type="GO" id="GO:0003700">
    <property type="term" value="F:DNA-binding transcription factor activity"/>
    <property type="evidence" value="ECO:0007669"/>
    <property type="project" value="InterPro"/>
</dbReference>
<dbReference type="InterPro" id="IPR000232">
    <property type="entry name" value="HSF_DNA-bd"/>
</dbReference>
<dbReference type="EMBL" id="BDSP01000153">
    <property type="protein sequence ID" value="GAX20946.1"/>
    <property type="molecule type" value="Genomic_DNA"/>
</dbReference>
<sequence>MNENDKEDASSVSIAPLMSDDNCENEGTERQQCEKYTYRDYSNVTKDDDPGLVADNPPPTSSRTSPESSIRVQKFPVKLYVILAQKEFQDIISWMPHGRSWKILKPALFESMVMPLFFEYSNYHSFNRLVNAWSFRRISGGPDRGSYYHELFLRGMPHLQKYMRRLPKTHKKLPMRKKDEPDFYALNKTNPLPSLEDAPIPLVNTNSGGTMGGSGQYIDSNSAQHMIKEQQHLDGSLLRNLGGFQTANVLAAPQMVQKFVGEDMYSSSQGHGVVHSGIGQLHMQPMMVSAATQGVMSTPVVRGTNIVYGNPHFRAVALRQQPGSLAMTPALIHQNPGVDTGYLVGGLESSPIGGGDYYQTYPTSTMTLVPSQGYEGTFGTHSMMMQQHIPDPMMMLQQQRAFIGIE</sequence>
<dbReference type="SUPFAM" id="SSF46785">
    <property type="entry name" value="Winged helix' DNA-binding domain"/>
    <property type="match status" value="1"/>
</dbReference>
<evidence type="ECO:0000256" key="3">
    <source>
        <dbReference type="ARBA" id="ARBA00023242"/>
    </source>
</evidence>
<dbReference type="GO" id="GO:0005634">
    <property type="term" value="C:nucleus"/>
    <property type="evidence" value="ECO:0007669"/>
    <property type="project" value="UniProtKB-SubCell"/>
</dbReference>
<dbReference type="InterPro" id="IPR036390">
    <property type="entry name" value="WH_DNA-bd_sf"/>
</dbReference>
<dbReference type="PANTHER" id="PTHR10015:SF206">
    <property type="entry name" value="HSF-TYPE DNA-BINDING DOMAIN-CONTAINING PROTEIN"/>
    <property type="match status" value="1"/>
</dbReference>
<evidence type="ECO:0000256" key="4">
    <source>
        <dbReference type="RuleBase" id="RU004020"/>
    </source>
</evidence>
<protein>
    <recommendedName>
        <fullName evidence="6">HSF-type DNA-binding domain-containing protein</fullName>
    </recommendedName>
</protein>
<name>A0A1Z5K412_FISSO</name>
<evidence type="ECO:0000313" key="8">
    <source>
        <dbReference type="Proteomes" id="UP000198406"/>
    </source>
</evidence>
<comment type="caution">
    <text evidence="7">The sequence shown here is derived from an EMBL/GenBank/DDBJ whole genome shotgun (WGS) entry which is preliminary data.</text>
</comment>
<dbReference type="SMART" id="SM00415">
    <property type="entry name" value="HSF"/>
    <property type="match status" value="1"/>
</dbReference>
<gene>
    <name evidence="7" type="ORF">FisN_1Lh393</name>
</gene>
<dbReference type="Gene3D" id="1.10.10.10">
    <property type="entry name" value="Winged helix-like DNA-binding domain superfamily/Winged helix DNA-binding domain"/>
    <property type="match status" value="1"/>
</dbReference>
<dbReference type="InParanoid" id="A0A1Z5K412"/>